<dbReference type="Pfam" id="PF14880">
    <property type="entry name" value="COX14"/>
    <property type="match status" value="1"/>
</dbReference>
<dbReference type="Proteomes" id="UP001608902">
    <property type="component" value="Unassembled WGS sequence"/>
</dbReference>
<organism evidence="6 7">
    <name type="scientific">Gnathostoma spinigerum</name>
    <dbReference type="NCBI Taxonomy" id="75299"/>
    <lineage>
        <taxon>Eukaryota</taxon>
        <taxon>Metazoa</taxon>
        <taxon>Ecdysozoa</taxon>
        <taxon>Nematoda</taxon>
        <taxon>Chromadorea</taxon>
        <taxon>Rhabditida</taxon>
        <taxon>Spirurina</taxon>
        <taxon>Gnathostomatomorpha</taxon>
        <taxon>Gnathostomatoidea</taxon>
        <taxon>Gnathostomatidae</taxon>
        <taxon>Gnathostoma</taxon>
    </lineage>
</organism>
<sequence>MISKLMRFSSAQFALVREDRRPLYRRIFTNRRLDIAHKTVVRSLIGFVLFSTSYVIVNAILYYKYVRPLRQEERELLEKELLEADRAGFALK</sequence>
<comment type="subcellular location">
    <subcellularLocation>
        <location evidence="1">Membrane</location>
        <topology evidence="1">Single-pass membrane protein</topology>
    </subcellularLocation>
</comment>
<evidence type="ECO:0000256" key="1">
    <source>
        <dbReference type="ARBA" id="ARBA00004167"/>
    </source>
</evidence>
<keyword evidence="7" id="KW-1185">Reference proteome</keyword>
<reference evidence="6 7" key="1">
    <citation type="submission" date="2024-08" db="EMBL/GenBank/DDBJ databases">
        <title>Gnathostoma spinigerum genome.</title>
        <authorList>
            <person name="Gonzalez-Bertolin B."/>
            <person name="Monzon S."/>
            <person name="Zaballos A."/>
            <person name="Jimenez P."/>
            <person name="Dekumyoy P."/>
            <person name="Varona S."/>
            <person name="Cuesta I."/>
            <person name="Sumanam S."/>
            <person name="Adisakwattana P."/>
            <person name="Gasser R.B."/>
            <person name="Hernandez-Gonzalez A."/>
            <person name="Young N.D."/>
            <person name="Perteguer M.J."/>
        </authorList>
    </citation>
    <scope>NUCLEOTIDE SEQUENCE [LARGE SCALE GENOMIC DNA]</scope>
    <source>
        <strain evidence="6">AL3</strain>
        <tissue evidence="6">Liver</tissue>
    </source>
</reference>
<evidence type="ECO:0000256" key="3">
    <source>
        <dbReference type="ARBA" id="ARBA00022989"/>
    </source>
</evidence>
<gene>
    <name evidence="6" type="ORF">AB6A40_006871</name>
</gene>
<dbReference type="GO" id="GO:0016020">
    <property type="term" value="C:membrane"/>
    <property type="evidence" value="ECO:0007669"/>
    <property type="project" value="UniProtKB-SubCell"/>
</dbReference>
<feature type="transmembrane region" description="Helical" evidence="5">
    <location>
        <begin position="40"/>
        <end position="63"/>
    </location>
</feature>
<dbReference type="AlphaFoldDB" id="A0ABD6ETZ7"/>
<name>A0ABD6ETZ7_9BILA</name>
<proteinExistence type="predicted"/>
<evidence type="ECO:0000256" key="4">
    <source>
        <dbReference type="ARBA" id="ARBA00023136"/>
    </source>
</evidence>
<evidence type="ECO:0000313" key="7">
    <source>
        <dbReference type="Proteomes" id="UP001608902"/>
    </source>
</evidence>
<dbReference type="EMBL" id="JBGFUD010005160">
    <property type="protein sequence ID" value="MFH4980162.1"/>
    <property type="molecule type" value="Genomic_DNA"/>
</dbReference>
<evidence type="ECO:0000256" key="2">
    <source>
        <dbReference type="ARBA" id="ARBA00022692"/>
    </source>
</evidence>
<comment type="caution">
    <text evidence="6">The sequence shown here is derived from an EMBL/GenBank/DDBJ whole genome shotgun (WGS) entry which is preliminary data.</text>
</comment>
<protein>
    <submittedName>
        <fullName evidence="6">Uncharacterized protein</fullName>
    </submittedName>
</protein>
<keyword evidence="3 5" id="KW-1133">Transmembrane helix</keyword>
<accession>A0ABD6ETZ7</accession>
<keyword evidence="4 5" id="KW-0472">Membrane</keyword>
<evidence type="ECO:0000313" key="6">
    <source>
        <dbReference type="EMBL" id="MFH4980162.1"/>
    </source>
</evidence>
<evidence type="ECO:0000256" key="5">
    <source>
        <dbReference type="SAM" id="Phobius"/>
    </source>
</evidence>
<dbReference type="InterPro" id="IPR029208">
    <property type="entry name" value="COX14"/>
</dbReference>
<keyword evidence="2 5" id="KW-0812">Transmembrane</keyword>